<dbReference type="SUPFAM" id="SSF48452">
    <property type="entry name" value="TPR-like"/>
    <property type="match status" value="1"/>
</dbReference>
<proteinExistence type="predicted"/>
<dbReference type="EMBL" id="KN848067">
    <property type="protein sequence ID" value="KIY00357.1"/>
    <property type="molecule type" value="Genomic_DNA"/>
</dbReference>
<dbReference type="InterPro" id="IPR011990">
    <property type="entry name" value="TPR-like_helical_dom_sf"/>
</dbReference>
<dbReference type="RefSeq" id="XP_016634479.1">
    <property type="nucleotide sequence ID" value="XM_016774552.1"/>
</dbReference>
<protein>
    <recommendedName>
        <fullName evidence="2">Clr5 domain-containing protein</fullName>
    </recommendedName>
</protein>
<organism evidence="3 4">
    <name type="scientific">Fonsecaea multimorphosa CBS 102226</name>
    <dbReference type="NCBI Taxonomy" id="1442371"/>
    <lineage>
        <taxon>Eukaryota</taxon>
        <taxon>Fungi</taxon>
        <taxon>Dikarya</taxon>
        <taxon>Ascomycota</taxon>
        <taxon>Pezizomycotina</taxon>
        <taxon>Eurotiomycetes</taxon>
        <taxon>Chaetothyriomycetidae</taxon>
        <taxon>Chaetothyriales</taxon>
        <taxon>Herpotrichiellaceae</taxon>
        <taxon>Fonsecaea</taxon>
    </lineage>
</organism>
<accession>A0A0D2ITR8</accession>
<dbReference type="InterPro" id="IPR025676">
    <property type="entry name" value="Clr5_dom"/>
</dbReference>
<name>A0A0D2ITR8_9EURO</name>
<keyword evidence="4" id="KW-1185">Reference proteome</keyword>
<gene>
    <name evidence="3" type="ORF">Z520_04042</name>
</gene>
<evidence type="ECO:0000256" key="1">
    <source>
        <dbReference type="SAM" id="MobiDB-lite"/>
    </source>
</evidence>
<dbReference type="VEuPathDB" id="FungiDB:Z520_04042"/>
<dbReference type="Proteomes" id="UP000053411">
    <property type="component" value="Unassembled WGS sequence"/>
</dbReference>
<reference evidence="3 4" key="1">
    <citation type="submission" date="2015-01" db="EMBL/GenBank/DDBJ databases">
        <title>The Genome Sequence of Fonsecaea multimorphosa CBS 102226.</title>
        <authorList>
            <consortium name="The Broad Institute Genomics Platform"/>
            <person name="Cuomo C."/>
            <person name="de Hoog S."/>
            <person name="Gorbushina A."/>
            <person name="Stielow B."/>
            <person name="Teixiera M."/>
            <person name="Abouelleil A."/>
            <person name="Chapman S.B."/>
            <person name="Priest M."/>
            <person name="Young S.K."/>
            <person name="Wortman J."/>
            <person name="Nusbaum C."/>
            <person name="Birren B."/>
        </authorList>
    </citation>
    <scope>NUCLEOTIDE SEQUENCE [LARGE SCALE GENOMIC DNA]</scope>
    <source>
        <strain evidence="3 4">CBS 102226</strain>
    </source>
</reference>
<evidence type="ECO:0000313" key="4">
    <source>
        <dbReference type="Proteomes" id="UP000053411"/>
    </source>
</evidence>
<feature type="domain" description="Clr5" evidence="2">
    <location>
        <begin position="16"/>
        <end position="63"/>
    </location>
</feature>
<feature type="compositionally biased region" description="Polar residues" evidence="1">
    <location>
        <begin position="538"/>
        <end position="560"/>
    </location>
</feature>
<dbReference type="OrthoDB" id="194358at2759"/>
<evidence type="ECO:0000313" key="3">
    <source>
        <dbReference type="EMBL" id="KIY00357.1"/>
    </source>
</evidence>
<dbReference type="GeneID" id="27709788"/>
<evidence type="ECO:0000259" key="2">
    <source>
        <dbReference type="Pfam" id="PF14420"/>
    </source>
</evidence>
<dbReference type="Gene3D" id="1.25.40.10">
    <property type="entry name" value="Tetratricopeptide repeat domain"/>
    <property type="match status" value="1"/>
</dbReference>
<sequence length="759" mass="86459">MAPAKSKRSRNRAPSKADWDRIREPFNQLYYRKELPLPEVAKILAKEYNFVAGLSMYKTRLKQRQLGTRKYFKKGELAPVAKILQIFALAGLRTPTAVLDGHEVPTRRVTRHFRSLLAHNTMRDSTTARPSPERACLHILKTFQDRNYDAKAERRHGQVTMTKIFLKQSQDMHDLEFALIQVNNYYSWRLHQSDDYFLLQTVNASQCAHSNVLDPVQFFNAVTDAIFACQGRDLHTSRAAMGYIRRQAPIVLQGQHPTLLERLIYECIRLENPHSSRLRCGVYSFLLSVARTILQESHPVSMILKVLHSPETEQMSALLLLEMMCDVARRQEEHDSELVLVFEFDIARAITKHEDFNTAMECWYRLLQGSVDTLGEKHVFCREVLYQIGYVHYRHEFNNQARKFWLQVLELDDALTQGGNDVAIITIDAIECLGWICEKSEDFSGAEEWYLKAYNAACHHWGPEDTTTLTYLHELNRMRATLGGSENVSRVDHASDEDVFENLQMEIDRLQLRVEGSENLELHAEPWNEWDNDVVGAKNNTNSLNRRTTDVATPTSQTPGQDGHQNRRVEFADANNRTSHDSGPFWDVTNDLGSRTDHGPSKPTQPLEGLALDETGLMSPFSTGVYGLGNDTLGAFMPEKPSLPSLLPASGQGLITALPYIETLPTLMDDPEFQECDDAENTGGDFAAIDPMTLDPEFQEFVNTGNTGDAFDTDPMFLDFDGDFNFSTLDTEFSDGRDLQMYHAIEGQDQYEEQDFFAL</sequence>
<dbReference type="AlphaFoldDB" id="A0A0D2ITR8"/>
<dbReference type="Pfam" id="PF14420">
    <property type="entry name" value="Clr5"/>
    <property type="match status" value="1"/>
</dbReference>
<dbReference type="STRING" id="1442371.A0A0D2ITR8"/>
<feature type="region of interest" description="Disordered" evidence="1">
    <location>
        <begin position="536"/>
        <end position="607"/>
    </location>
</feature>